<protein>
    <recommendedName>
        <fullName evidence="3">Neutral/alkaline non-lysosomal ceramidase N-terminal domain-containing protein</fullName>
    </recommendedName>
</protein>
<gene>
    <name evidence="1" type="ORF">CQA01_29600</name>
</gene>
<sequence>MMSGFNKRLSAILCLFCLLFFTQLPIAEGRSIKESQLFPPQNHTEGLRLSTFDIDVTPPVGDPLAYDISINTWDLGLRAKGVVLQGAGLPIVLCAVDWLAIGNEGMDDFKRALAAAVGSIPERIAVNAIHQHDAPRFDAGAEQILIEAGLDPAKINPTQFDGTFARDALRRLTVAVKSSLGHSQPVTHLGLGKAIVEKVASNRNIYGPDGKVRVTRMSTTKDAEIRAEPEGLIDPELSLVSFWNEDKPVAIFSYYATHPQSYYRTGIPNPDFVGVARFFRQLAVPDALHVHFNGAGGNIAAGKYNDGSHENRLIFAERLAAGMEKAWETTKREPISAENVTWNVSSVALPPAKYLYQMQEELKTSNDLLVKSSGNARKMAWLRRSQAGKKLDLMCLSLNDTRLLHMPGELFVEYQLAAKAERPDLFVAMASYGDLGPGYIGTALAYEKGGYEVSNRASNVAPEVEGVLMKAIKDLLRK</sequence>
<keyword evidence="2" id="KW-1185">Reference proteome</keyword>
<evidence type="ECO:0000313" key="2">
    <source>
        <dbReference type="Proteomes" id="UP000321301"/>
    </source>
</evidence>
<dbReference type="EMBL" id="BJYV01000015">
    <property type="protein sequence ID" value="GEO22426.1"/>
    <property type="molecule type" value="Genomic_DNA"/>
</dbReference>
<accession>A0A512CE10</accession>
<dbReference type="RefSeq" id="WP_235114219.1">
    <property type="nucleotide sequence ID" value="NZ_BJYV01000015.1"/>
</dbReference>
<evidence type="ECO:0000313" key="1">
    <source>
        <dbReference type="EMBL" id="GEO22426.1"/>
    </source>
</evidence>
<name>A0A512CE10_9BACT</name>
<comment type="caution">
    <text evidence="1">The sequence shown here is derived from an EMBL/GenBank/DDBJ whole genome shotgun (WGS) entry which is preliminary data.</text>
</comment>
<evidence type="ECO:0008006" key="3">
    <source>
        <dbReference type="Google" id="ProtNLM"/>
    </source>
</evidence>
<proteinExistence type="predicted"/>
<reference evidence="1 2" key="1">
    <citation type="submission" date="2019-07" db="EMBL/GenBank/DDBJ databases">
        <title>Whole genome shotgun sequence of Cyclobacterium qasimii NBRC 106168.</title>
        <authorList>
            <person name="Hosoyama A."/>
            <person name="Uohara A."/>
            <person name="Ohji S."/>
            <person name="Ichikawa N."/>
        </authorList>
    </citation>
    <scope>NUCLEOTIDE SEQUENCE [LARGE SCALE GENOMIC DNA]</scope>
    <source>
        <strain evidence="1 2">NBRC 106168</strain>
    </source>
</reference>
<dbReference type="AlphaFoldDB" id="A0A512CE10"/>
<organism evidence="1 2">
    <name type="scientific">Cyclobacterium qasimii</name>
    <dbReference type="NCBI Taxonomy" id="1350429"/>
    <lineage>
        <taxon>Bacteria</taxon>
        <taxon>Pseudomonadati</taxon>
        <taxon>Bacteroidota</taxon>
        <taxon>Cytophagia</taxon>
        <taxon>Cytophagales</taxon>
        <taxon>Cyclobacteriaceae</taxon>
        <taxon>Cyclobacterium</taxon>
    </lineage>
</organism>
<dbReference type="Proteomes" id="UP000321301">
    <property type="component" value="Unassembled WGS sequence"/>
</dbReference>